<dbReference type="AlphaFoldDB" id="A0ABD2X862"/>
<feature type="compositionally biased region" description="Basic and acidic residues" evidence="1">
    <location>
        <begin position="1"/>
        <end position="12"/>
    </location>
</feature>
<feature type="compositionally biased region" description="Basic and acidic residues" evidence="1">
    <location>
        <begin position="282"/>
        <end position="297"/>
    </location>
</feature>
<evidence type="ECO:0008006" key="4">
    <source>
        <dbReference type="Google" id="ProtNLM"/>
    </source>
</evidence>
<name>A0ABD2X862_9HYME</name>
<comment type="caution">
    <text evidence="2">The sequence shown here is derived from an EMBL/GenBank/DDBJ whole genome shotgun (WGS) entry which is preliminary data.</text>
</comment>
<dbReference type="Proteomes" id="UP001627154">
    <property type="component" value="Unassembled WGS sequence"/>
</dbReference>
<sequence>MQALHDYNDDSQSRAIPEETTEAKTQEYVRRSFPEIARGISAKLRVDLRENIAANKRGLRIDIWEVDSEGEQNQGKKSSAHETQVSDIGIVNASIQSKNSNNATASAERAEASQSHTWADYDLDDSQIDSGARLLQGYSEQQECADTRATLIRSDDIPSKPPGNCLFYSLIKLLDLDMTATQLRRFLLRSLFLESCNDPREARKILESSSEWGNIDCVYIFAHTYEVNVCIHFALDNGEFMFCRFLVPEEARFIHLHLYKGHYTPYLPVVIATSSRKKNMGRKKDDSYKRPKDKGDLITDTPSDRYGPSNTNSPEQCRGADEVQSVASPTPTRKNIIQKSRLDHILAYTA</sequence>
<organism evidence="2 3">
    <name type="scientific">Trichogramma kaykai</name>
    <dbReference type="NCBI Taxonomy" id="54128"/>
    <lineage>
        <taxon>Eukaryota</taxon>
        <taxon>Metazoa</taxon>
        <taxon>Ecdysozoa</taxon>
        <taxon>Arthropoda</taxon>
        <taxon>Hexapoda</taxon>
        <taxon>Insecta</taxon>
        <taxon>Pterygota</taxon>
        <taxon>Neoptera</taxon>
        <taxon>Endopterygota</taxon>
        <taxon>Hymenoptera</taxon>
        <taxon>Apocrita</taxon>
        <taxon>Proctotrupomorpha</taxon>
        <taxon>Chalcidoidea</taxon>
        <taxon>Trichogrammatidae</taxon>
        <taxon>Trichogramma</taxon>
    </lineage>
</organism>
<keyword evidence="3" id="KW-1185">Reference proteome</keyword>
<feature type="region of interest" description="Disordered" evidence="1">
    <location>
        <begin position="1"/>
        <end position="23"/>
    </location>
</feature>
<gene>
    <name evidence="2" type="ORF">TKK_005692</name>
</gene>
<protein>
    <recommendedName>
        <fullName evidence="4">OTU domain-containing protein</fullName>
    </recommendedName>
</protein>
<reference evidence="2 3" key="1">
    <citation type="journal article" date="2024" name="bioRxiv">
        <title>A reference genome for Trichogramma kaykai: A tiny desert-dwelling parasitoid wasp with competing sex-ratio distorters.</title>
        <authorList>
            <person name="Culotta J."/>
            <person name="Lindsey A.R."/>
        </authorList>
    </citation>
    <scope>NUCLEOTIDE SEQUENCE [LARGE SCALE GENOMIC DNA]</scope>
    <source>
        <strain evidence="2 3">KSX58</strain>
    </source>
</reference>
<evidence type="ECO:0000256" key="1">
    <source>
        <dbReference type="SAM" id="MobiDB-lite"/>
    </source>
</evidence>
<evidence type="ECO:0000313" key="2">
    <source>
        <dbReference type="EMBL" id="KAL3401054.1"/>
    </source>
</evidence>
<evidence type="ECO:0000313" key="3">
    <source>
        <dbReference type="Proteomes" id="UP001627154"/>
    </source>
</evidence>
<proteinExistence type="predicted"/>
<dbReference type="CDD" id="cd22792">
    <property type="entry name" value="OTU_RDRP-like"/>
    <property type="match status" value="1"/>
</dbReference>
<accession>A0ABD2X862</accession>
<dbReference type="EMBL" id="JBJJXI010000049">
    <property type="protein sequence ID" value="KAL3401054.1"/>
    <property type="molecule type" value="Genomic_DNA"/>
</dbReference>
<feature type="region of interest" description="Disordered" evidence="1">
    <location>
        <begin position="278"/>
        <end position="333"/>
    </location>
</feature>